<comment type="subcellular location">
    <subcellularLocation>
        <location evidence="1">Cell membrane</location>
        <topology evidence="1">Multi-pass membrane protein</topology>
    </subcellularLocation>
</comment>
<evidence type="ECO:0000256" key="4">
    <source>
        <dbReference type="ARBA" id="ARBA00022475"/>
    </source>
</evidence>
<feature type="transmembrane region" description="Helical" evidence="8">
    <location>
        <begin position="192"/>
        <end position="210"/>
    </location>
</feature>
<dbReference type="Proteomes" id="UP000705508">
    <property type="component" value="Unassembled WGS sequence"/>
</dbReference>
<evidence type="ECO:0000256" key="3">
    <source>
        <dbReference type="ARBA" id="ARBA00022448"/>
    </source>
</evidence>
<evidence type="ECO:0000313" key="9">
    <source>
        <dbReference type="EMBL" id="MBM6948127.1"/>
    </source>
</evidence>
<comment type="similarity">
    <text evidence="2">Belongs to the auxin efflux carrier (TC 2.A.69) family.</text>
</comment>
<dbReference type="RefSeq" id="WP_204906162.1">
    <property type="nucleotide sequence ID" value="NZ_JACJKS010000006.1"/>
</dbReference>
<dbReference type="GO" id="GO:0055085">
    <property type="term" value="P:transmembrane transport"/>
    <property type="evidence" value="ECO:0007669"/>
    <property type="project" value="InterPro"/>
</dbReference>
<feature type="transmembrane region" description="Helical" evidence="8">
    <location>
        <begin position="35"/>
        <end position="57"/>
    </location>
</feature>
<feature type="transmembrane region" description="Helical" evidence="8">
    <location>
        <begin position="6"/>
        <end position="23"/>
    </location>
</feature>
<feature type="transmembrane region" description="Helical" evidence="8">
    <location>
        <begin position="222"/>
        <end position="245"/>
    </location>
</feature>
<gene>
    <name evidence="9" type="ORF">H6A20_05585</name>
</gene>
<evidence type="ECO:0000256" key="1">
    <source>
        <dbReference type="ARBA" id="ARBA00004651"/>
    </source>
</evidence>
<evidence type="ECO:0000256" key="2">
    <source>
        <dbReference type="ARBA" id="ARBA00010145"/>
    </source>
</evidence>
<reference evidence="9" key="2">
    <citation type="journal article" date="2021" name="Sci. Rep.">
        <title>The distribution of antibiotic resistance genes in chicken gut microbiota commensals.</title>
        <authorList>
            <person name="Juricova H."/>
            <person name="Matiasovicova J."/>
            <person name="Kubasova T."/>
            <person name="Cejkova D."/>
            <person name="Rychlik I."/>
        </authorList>
    </citation>
    <scope>NUCLEOTIDE SEQUENCE</scope>
    <source>
        <strain evidence="9">An582</strain>
    </source>
</reference>
<keyword evidence="6 8" id="KW-1133">Transmembrane helix</keyword>
<feature type="transmembrane region" description="Helical" evidence="8">
    <location>
        <begin position="251"/>
        <end position="271"/>
    </location>
</feature>
<protein>
    <submittedName>
        <fullName evidence="9">AEC family transporter</fullName>
    </submittedName>
</protein>
<feature type="transmembrane region" description="Helical" evidence="8">
    <location>
        <begin position="69"/>
        <end position="88"/>
    </location>
</feature>
<evidence type="ECO:0000313" key="10">
    <source>
        <dbReference type="Proteomes" id="UP000705508"/>
    </source>
</evidence>
<comment type="caution">
    <text evidence="9">The sequence shown here is derived from an EMBL/GenBank/DDBJ whole genome shotgun (WGS) entry which is preliminary data.</text>
</comment>
<reference evidence="9" key="1">
    <citation type="submission" date="2020-08" db="EMBL/GenBank/DDBJ databases">
        <authorList>
            <person name="Cejkova D."/>
            <person name="Kubasova T."/>
            <person name="Jahodarova E."/>
            <person name="Rychlik I."/>
        </authorList>
    </citation>
    <scope>NUCLEOTIDE SEQUENCE</scope>
    <source>
        <strain evidence="9">An582</strain>
    </source>
</reference>
<dbReference type="AlphaFoldDB" id="A0A939BFD0"/>
<dbReference type="GO" id="GO:0005886">
    <property type="term" value="C:plasma membrane"/>
    <property type="evidence" value="ECO:0007669"/>
    <property type="project" value="UniProtKB-SubCell"/>
</dbReference>
<accession>A0A939BFD0</accession>
<dbReference type="Gene3D" id="1.20.1530.20">
    <property type="match status" value="1"/>
</dbReference>
<dbReference type="InterPro" id="IPR038770">
    <property type="entry name" value="Na+/solute_symporter_sf"/>
</dbReference>
<organism evidence="9 10">
    <name type="scientific">Mordavella massiliensis</name>
    <dbReference type="NCBI Taxonomy" id="1871024"/>
    <lineage>
        <taxon>Bacteria</taxon>
        <taxon>Bacillati</taxon>
        <taxon>Bacillota</taxon>
        <taxon>Clostridia</taxon>
        <taxon>Eubacteriales</taxon>
        <taxon>Clostridiaceae</taxon>
        <taxon>Mordavella</taxon>
    </lineage>
</organism>
<feature type="transmembrane region" description="Helical" evidence="8">
    <location>
        <begin position="283"/>
        <end position="306"/>
    </location>
</feature>
<evidence type="ECO:0000256" key="5">
    <source>
        <dbReference type="ARBA" id="ARBA00022692"/>
    </source>
</evidence>
<evidence type="ECO:0000256" key="8">
    <source>
        <dbReference type="SAM" id="Phobius"/>
    </source>
</evidence>
<keyword evidence="7 8" id="KW-0472">Membrane</keyword>
<keyword evidence="5 8" id="KW-0812">Transmembrane</keyword>
<dbReference type="Pfam" id="PF03547">
    <property type="entry name" value="Mem_trans"/>
    <property type="match status" value="2"/>
</dbReference>
<evidence type="ECO:0000256" key="6">
    <source>
        <dbReference type="ARBA" id="ARBA00022989"/>
    </source>
</evidence>
<keyword evidence="4" id="KW-1003">Cell membrane</keyword>
<keyword evidence="3" id="KW-0813">Transport</keyword>
<proteinExistence type="inferred from homology"/>
<dbReference type="PANTHER" id="PTHR36838">
    <property type="entry name" value="AUXIN EFFLUX CARRIER FAMILY PROTEIN"/>
    <property type="match status" value="1"/>
</dbReference>
<feature type="transmembrane region" description="Helical" evidence="8">
    <location>
        <begin position="160"/>
        <end position="180"/>
    </location>
</feature>
<dbReference type="InterPro" id="IPR004776">
    <property type="entry name" value="Mem_transp_PIN-like"/>
</dbReference>
<evidence type="ECO:0000256" key="7">
    <source>
        <dbReference type="ARBA" id="ARBA00023136"/>
    </source>
</evidence>
<dbReference type="PANTHER" id="PTHR36838:SF1">
    <property type="entry name" value="SLR1864 PROTEIN"/>
    <property type="match status" value="1"/>
</dbReference>
<sequence>MKIEGLFDLQVMMFLLMAVGVILRKLNIVPREGTAVLTDLVLDLILPCNIISAFYMPMDRSVLIAEAEILVISILIQIFCTCISGILYRRVPKGKRMVLQYATVCSNAGFLGNPVAEGLFGSIGLLYASFYLIPQRIVMWSAGVSYFTDCPSRKEVLKKVVRHPCIVAVYIGVFLMLTQIRLPGIVSSAIDSIGSCTTPLTMILIGTILLDADLRHILTKLTAAYTCIRFVLIPTVVLAGCRLAGVDSLVAGVSVILAAMPAGTTTAILALKYHGDEEFATQCVVLTTLLSVVAIPVWSIIIHTVFPT</sequence>
<name>A0A939BFD0_9CLOT</name>
<dbReference type="EMBL" id="JACJKS010000006">
    <property type="protein sequence ID" value="MBM6948127.1"/>
    <property type="molecule type" value="Genomic_DNA"/>
</dbReference>